<comment type="caution">
    <text evidence="8">Lacks conserved residue(s) required for the propagation of feature annotation.</text>
</comment>
<dbReference type="PANTHER" id="PTHR10803:SF3">
    <property type="entry name" value="ATPASE GET3"/>
    <property type="match status" value="1"/>
</dbReference>
<dbReference type="InterPro" id="IPR027417">
    <property type="entry name" value="P-loop_NTPase"/>
</dbReference>
<dbReference type="OrthoDB" id="1770at2759"/>
<keyword evidence="2 8" id="KW-0813">Transport</keyword>
<evidence type="ECO:0000256" key="3">
    <source>
        <dbReference type="ARBA" id="ARBA00022490"/>
    </source>
</evidence>
<keyword evidence="7 8" id="KW-0067">ATP-binding</keyword>
<keyword evidence="5 8" id="KW-0378">Hydrolase</keyword>
<keyword evidence="6 8" id="KW-0256">Endoplasmic reticulum</keyword>
<feature type="active site" evidence="8">
    <location>
        <position position="60"/>
    </location>
</feature>
<protein>
    <recommendedName>
        <fullName evidence="8">ATPase ASNA1 homolog</fullName>
        <ecNumber evidence="8">3.6.-.-</ecNumber>
    </recommendedName>
    <alternativeName>
        <fullName evidence="8">Arsenical pump-driving ATPase homolog</fullName>
    </alternativeName>
    <alternativeName>
        <fullName evidence="8">Arsenite-stimulated ATPase</fullName>
    </alternativeName>
</protein>
<evidence type="ECO:0000256" key="7">
    <source>
        <dbReference type="ARBA" id="ARBA00022840"/>
    </source>
</evidence>
<dbReference type="Proteomes" id="UP000664859">
    <property type="component" value="Unassembled WGS sequence"/>
</dbReference>
<feature type="binding site" evidence="8">
    <location>
        <position position="267"/>
    </location>
    <ligand>
        <name>ATP</name>
        <dbReference type="ChEBI" id="CHEBI:30616"/>
    </ligand>
</feature>
<evidence type="ECO:0000256" key="5">
    <source>
        <dbReference type="ARBA" id="ARBA00022801"/>
    </source>
</evidence>
<dbReference type="InterPro" id="IPR027542">
    <property type="entry name" value="ATPase_ArsA/GET3_euk"/>
</dbReference>
<name>A0A835ZI69_9STRA</name>
<comment type="similarity">
    <text evidence="1 8">Belongs to the arsA ATPase family.</text>
</comment>
<dbReference type="GO" id="GO:0005524">
    <property type="term" value="F:ATP binding"/>
    <property type="evidence" value="ECO:0007669"/>
    <property type="project" value="UniProtKB-UniRule"/>
</dbReference>
<dbReference type="PANTHER" id="PTHR10803">
    <property type="entry name" value="ARSENICAL PUMP-DRIVING ATPASE ARSENITE-TRANSLOCATING ATPASE"/>
    <property type="match status" value="1"/>
</dbReference>
<dbReference type="Gene3D" id="3.40.50.300">
    <property type="entry name" value="P-loop containing nucleotide triphosphate hydrolases"/>
    <property type="match status" value="1"/>
</dbReference>
<dbReference type="NCBIfam" id="TIGR00345">
    <property type="entry name" value="GET3_arsA_TRC40"/>
    <property type="match status" value="1"/>
</dbReference>
<comment type="subcellular location">
    <subcellularLocation>
        <location evidence="8">Cytoplasm</location>
    </subcellularLocation>
    <subcellularLocation>
        <location evidence="8">Endoplasmic reticulum</location>
    </subcellularLocation>
</comment>
<evidence type="ECO:0000313" key="10">
    <source>
        <dbReference type="EMBL" id="KAG5192637.1"/>
    </source>
</evidence>
<dbReference type="CDD" id="cd02035">
    <property type="entry name" value="ArsA"/>
    <property type="match status" value="1"/>
</dbReference>
<dbReference type="FunFam" id="3.40.50.300:FF:000235">
    <property type="entry name" value="ATPase ASNA1"/>
    <property type="match status" value="1"/>
</dbReference>
<dbReference type="SUPFAM" id="SSF52540">
    <property type="entry name" value="P-loop containing nucleoside triphosphate hydrolases"/>
    <property type="match status" value="1"/>
</dbReference>
<dbReference type="EMBL" id="JAFCMP010000003">
    <property type="protein sequence ID" value="KAG5192637.1"/>
    <property type="molecule type" value="Genomic_DNA"/>
</dbReference>
<dbReference type="InterPro" id="IPR016300">
    <property type="entry name" value="ATPase_ArsA/GET3"/>
</dbReference>
<comment type="function">
    <text evidence="8">ATPase required for the post-translational delivery of tail-anchored (TA) proteins to the endoplasmic reticulum. Recognizes and selectively binds the transmembrane domain of TA proteins in the cytosol. This complex then targets to the endoplasmic reticulum by membrane-bound receptors, where the tail-anchored protein is released for insertion. This process is regulated by ATP binding and hydrolysis. ATP binding drives the homodimer towards the closed dimer state, facilitating recognition of newly synthesized TA membrane proteins. ATP hydrolysis is required for insertion. Subsequently, the homodimer reverts towards the open dimer state, lowering its affinity for the membrane-bound receptor, and returning it to the cytosol to initiate a new round of targeting.</text>
</comment>
<evidence type="ECO:0000256" key="2">
    <source>
        <dbReference type="ARBA" id="ARBA00022448"/>
    </source>
</evidence>
<organism evidence="10 11">
    <name type="scientific">Tribonema minus</name>
    <dbReference type="NCBI Taxonomy" id="303371"/>
    <lineage>
        <taxon>Eukaryota</taxon>
        <taxon>Sar</taxon>
        <taxon>Stramenopiles</taxon>
        <taxon>Ochrophyta</taxon>
        <taxon>PX clade</taxon>
        <taxon>Xanthophyceae</taxon>
        <taxon>Tribonematales</taxon>
        <taxon>Tribonemataceae</taxon>
        <taxon>Tribonema</taxon>
    </lineage>
</organism>
<dbReference type="Pfam" id="PF02374">
    <property type="entry name" value="ArsA_ATPase"/>
    <property type="match status" value="1"/>
</dbReference>
<evidence type="ECO:0000256" key="8">
    <source>
        <dbReference type="HAMAP-Rule" id="MF_03112"/>
    </source>
</evidence>
<evidence type="ECO:0000256" key="4">
    <source>
        <dbReference type="ARBA" id="ARBA00022741"/>
    </source>
</evidence>
<evidence type="ECO:0000256" key="1">
    <source>
        <dbReference type="ARBA" id="ARBA00011040"/>
    </source>
</evidence>
<feature type="binding site" evidence="8">
    <location>
        <position position="240"/>
    </location>
    <ligand>
        <name>ATP</name>
        <dbReference type="ChEBI" id="CHEBI:30616"/>
    </ligand>
</feature>
<feature type="domain" description="ArsA/GET3 Anion-transporting ATPase-like" evidence="9">
    <location>
        <begin position="24"/>
        <end position="348"/>
    </location>
</feature>
<dbReference type="HAMAP" id="MF_03112">
    <property type="entry name" value="Asna1_Get3"/>
    <property type="match status" value="1"/>
</dbReference>
<dbReference type="InterPro" id="IPR025723">
    <property type="entry name" value="ArsA/GET3_ATPase-like"/>
</dbReference>
<dbReference type="GO" id="GO:0043529">
    <property type="term" value="C:GET complex"/>
    <property type="evidence" value="ECO:0007669"/>
    <property type="project" value="TreeGrafter"/>
</dbReference>
<evidence type="ECO:0000313" key="11">
    <source>
        <dbReference type="Proteomes" id="UP000664859"/>
    </source>
</evidence>
<dbReference type="EC" id="3.6.-.-" evidence="8"/>
<dbReference type="GO" id="GO:0071816">
    <property type="term" value="P:tail-anchored membrane protein insertion into ER membrane"/>
    <property type="evidence" value="ECO:0007669"/>
    <property type="project" value="TreeGrafter"/>
</dbReference>
<keyword evidence="3 8" id="KW-0963">Cytoplasm</keyword>
<dbReference type="GO" id="GO:0016887">
    <property type="term" value="F:ATP hydrolysis activity"/>
    <property type="evidence" value="ECO:0007669"/>
    <property type="project" value="InterPro"/>
</dbReference>
<keyword evidence="4 8" id="KW-0547">Nucleotide-binding</keyword>
<comment type="subunit">
    <text evidence="8">Homodimer.</text>
</comment>
<reference evidence="10" key="1">
    <citation type="submission" date="2021-02" db="EMBL/GenBank/DDBJ databases">
        <title>First Annotated Genome of the Yellow-green Alga Tribonema minus.</title>
        <authorList>
            <person name="Mahan K.M."/>
        </authorList>
    </citation>
    <scope>NUCLEOTIDE SEQUENCE</scope>
    <source>
        <strain evidence="10">UTEX B ZZ1240</strain>
    </source>
</reference>
<gene>
    <name evidence="10" type="ORF">JKP88DRAFT_229778</name>
</gene>
<comment type="caution">
    <text evidence="10">The sequence shown here is derived from an EMBL/GenBank/DDBJ whole genome shotgun (WGS) entry which is preliminary data.</text>
</comment>
<evidence type="ECO:0000259" key="9">
    <source>
        <dbReference type="Pfam" id="PF02374"/>
    </source>
</evidence>
<proteinExistence type="inferred from homology"/>
<accession>A0A835ZI69</accession>
<sequence>MAALVTEDTLESSLRNLVDQESLQWIFVGGKGGVGKTTTSCCVAIQMARARESVLVISTDPAHNLSDAFGQKFTKDPTLVNGLDVKNLYCMEVEPTMDVEDLAGETEGMSSEAADGLKNMFADMSTSIPGVDEAMSFAELMKMVQVMNFSCIIFDTAPTGHTLRLLSFPTIMDKALTKIMALKDKFAGALGQFGAMFGAGGASPDDLMGKLEQMRDIINKVNDQFKDPERTTFVCVCIPEFLSLYETERLVQELTKFEIDTHNIVVNQVLFPNKDIGDLQKWYESEEATLSGEAKSIICKTMSRKRMQDKYIGQILDLYEDFHVVLMPLLDHEVRGVPLLQAFSELLMDPDAREVNSLQVEN</sequence>
<evidence type="ECO:0000256" key="6">
    <source>
        <dbReference type="ARBA" id="ARBA00022824"/>
    </source>
</evidence>
<dbReference type="AlphaFoldDB" id="A0A835ZI69"/>
<feature type="binding site" evidence="8">
    <location>
        <begin position="31"/>
        <end position="38"/>
    </location>
    <ligand>
        <name>ATP</name>
        <dbReference type="ChEBI" id="CHEBI:30616"/>
    </ligand>
</feature>
<keyword evidence="11" id="KW-1185">Reference proteome</keyword>